<dbReference type="GO" id="GO:0042450">
    <property type="term" value="P:L-arginine biosynthetic process via ornithine"/>
    <property type="evidence" value="ECO:0007669"/>
    <property type="project" value="UniProtKB-UniRule"/>
</dbReference>
<feature type="binding site" evidence="6">
    <location>
        <position position="298"/>
    </location>
    <ligand>
        <name>carbamoyl phosphate</name>
        <dbReference type="ChEBI" id="CHEBI:58228"/>
    </ligand>
</feature>
<dbReference type="GO" id="GO:0005737">
    <property type="term" value="C:cytoplasm"/>
    <property type="evidence" value="ECO:0007669"/>
    <property type="project" value="UniProtKB-SubCell"/>
</dbReference>
<dbReference type="PANTHER" id="PTHR45753:SF3">
    <property type="entry name" value="ORNITHINE TRANSCARBAMYLASE, MITOCHONDRIAL"/>
    <property type="match status" value="1"/>
</dbReference>
<dbReference type="InterPro" id="IPR006131">
    <property type="entry name" value="Asp_carbamoyltransf_Asp/Orn-bd"/>
</dbReference>
<comment type="pathway">
    <text evidence="1">Amino-acid biosynthesis; L-arginine biosynthesis; L-arginine from L-ornithine and carbamoyl phosphate: step 1/3.</text>
</comment>
<comment type="subcellular location">
    <subcellularLocation>
        <location evidence="6">Cytoplasm</location>
    </subcellularLocation>
</comment>
<feature type="binding site" evidence="6">
    <location>
        <position position="108"/>
    </location>
    <ligand>
        <name>carbamoyl phosphate</name>
        <dbReference type="ChEBI" id="CHEBI:58228"/>
    </ligand>
</feature>
<dbReference type="Gene3D" id="3.40.50.1370">
    <property type="entry name" value="Aspartate/ornithine carbamoyltransferase"/>
    <property type="match status" value="2"/>
</dbReference>
<evidence type="ECO:0000256" key="6">
    <source>
        <dbReference type="HAMAP-Rule" id="MF_01109"/>
    </source>
</evidence>
<keyword evidence="4 6" id="KW-0808">Transferase</keyword>
<evidence type="ECO:0000256" key="1">
    <source>
        <dbReference type="ARBA" id="ARBA00004975"/>
    </source>
</evidence>
<feature type="binding site" evidence="6">
    <location>
        <position position="230"/>
    </location>
    <ligand>
        <name>L-ornithine</name>
        <dbReference type="ChEBI" id="CHEBI:46911"/>
    </ligand>
</feature>
<dbReference type="InterPro" id="IPR002292">
    <property type="entry name" value="Orn/put_carbamltrans"/>
</dbReference>
<name>A0A7C3UVK6_UNCW3</name>
<comment type="catalytic activity">
    <reaction evidence="5 6">
        <text>carbamoyl phosphate + L-ornithine = L-citrulline + phosphate + H(+)</text>
        <dbReference type="Rhea" id="RHEA:19513"/>
        <dbReference type="ChEBI" id="CHEBI:15378"/>
        <dbReference type="ChEBI" id="CHEBI:43474"/>
        <dbReference type="ChEBI" id="CHEBI:46911"/>
        <dbReference type="ChEBI" id="CHEBI:57743"/>
        <dbReference type="ChEBI" id="CHEBI:58228"/>
        <dbReference type="EC" id="2.1.3.3"/>
    </reaction>
</comment>
<dbReference type="NCBIfam" id="NF001986">
    <property type="entry name" value="PRK00779.1"/>
    <property type="match status" value="1"/>
</dbReference>
<dbReference type="GO" id="GO:0019240">
    <property type="term" value="P:citrulline biosynthetic process"/>
    <property type="evidence" value="ECO:0007669"/>
    <property type="project" value="TreeGrafter"/>
</dbReference>
<protein>
    <recommendedName>
        <fullName evidence="3 6">Ornithine carbamoyltransferase</fullName>
        <shortName evidence="6">OTCase</shortName>
        <ecNumber evidence="3 6">2.1.3.3</ecNumber>
    </recommendedName>
</protein>
<dbReference type="EC" id="2.1.3.3" evidence="3 6"/>
<dbReference type="NCBIfam" id="TIGR00658">
    <property type="entry name" value="orni_carb_tr"/>
    <property type="match status" value="1"/>
</dbReference>
<comment type="similarity">
    <text evidence="2 6">Belongs to the aspartate/ornithine carbamoyltransferase superfamily. OTCase family.</text>
</comment>
<evidence type="ECO:0000259" key="8">
    <source>
        <dbReference type="Pfam" id="PF02729"/>
    </source>
</evidence>
<dbReference type="Pfam" id="PF02729">
    <property type="entry name" value="OTCace_N"/>
    <property type="match status" value="1"/>
</dbReference>
<dbReference type="SUPFAM" id="SSF53671">
    <property type="entry name" value="Aspartate/ornithine carbamoyltransferase"/>
    <property type="match status" value="1"/>
</dbReference>
<feature type="binding site" evidence="6">
    <location>
        <begin position="135"/>
        <end position="138"/>
    </location>
    <ligand>
        <name>carbamoyl phosphate</name>
        <dbReference type="ChEBI" id="CHEBI:58228"/>
    </ligand>
</feature>
<dbReference type="Pfam" id="PF00185">
    <property type="entry name" value="OTCace"/>
    <property type="match status" value="1"/>
</dbReference>
<evidence type="ECO:0000256" key="3">
    <source>
        <dbReference type="ARBA" id="ARBA00013007"/>
    </source>
</evidence>
<feature type="binding site" evidence="6">
    <location>
        <begin position="234"/>
        <end position="235"/>
    </location>
    <ligand>
        <name>L-ornithine</name>
        <dbReference type="ChEBI" id="CHEBI:46911"/>
    </ligand>
</feature>
<dbReference type="EMBL" id="DTMQ01000007">
    <property type="protein sequence ID" value="HGE98541.1"/>
    <property type="molecule type" value="Genomic_DNA"/>
</dbReference>
<dbReference type="InterPro" id="IPR006132">
    <property type="entry name" value="Asp/Orn_carbamoyltranf_P-bd"/>
</dbReference>
<evidence type="ECO:0000259" key="7">
    <source>
        <dbReference type="Pfam" id="PF00185"/>
    </source>
</evidence>
<sequence>MRKMAKKRDLLSIKDFSEEEIYSLFKRAERLKTEIRKKGKVNLLKGKIGVLVFEKPSLRTRVTFETALKELGGDAIYLAPQDIGLGKRETVADVARNLSLWVSLIIARTFSHSTVEELARFATIPVINALSDLEHPCQVLGDFLTIYEIRKKLAQTRIGWLGDGNNVCHSLILGSALLGFDLVVGTPKGYEPKEEILTLAKKMANKSGAEIKLTNDPKEAVKEREFIYTDVWASMGQEKEAPVRRKIFWEFQVNRELLSFAPADVKIMHCLPAHRGEEITDEVLDGPNSIVLKQAENRLHIQRAIITFLLSKTPNR</sequence>
<feature type="domain" description="Aspartate/ornithine carbamoyltransferase carbamoyl-P binding" evidence="8">
    <location>
        <begin position="8"/>
        <end position="148"/>
    </location>
</feature>
<dbReference type="PANTHER" id="PTHR45753">
    <property type="entry name" value="ORNITHINE CARBAMOYLTRANSFERASE, MITOCHONDRIAL"/>
    <property type="match status" value="1"/>
</dbReference>
<reference evidence="9" key="1">
    <citation type="journal article" date="2020" name="mSystems">
        <title>Genome- and Community-Level Interaction Insights into Carbon Utilization and Element Cycling Functions of Hydrothermarchaeota in Hydrothermal Sediment.</title>
        <authorList>
            <person name="Zhou Z."/>
            <person name="Liu Y."/>
            <person name="Xu W."/>
            <person name="Pan J."/>
            <person name="Luo Z.H."/>
            <person name="Li M."/>
        </authorList>
    </citation>
    <scope>NUCLEOTIDE SEQUENCE [LARGE SCALE GENOMIC DNA]</scope>
    <source>
        <strain evidence="9">SpSt-906</strain>
    </source>
</reference>
<evidence type="ECO:0000313" key="9">
    <source>
        <dbReference type="EMBL" id="HGE98541.1"/>
    </source>
</evidence>
<dbReference type="InterPro" id="IPR024904">
    <property type="entry name" value="OTCase_ArgI"/>
</dbReference>
<accession>A0A7C3UVK6</accession>
<feature type="binding site" evidence="6">
    <location>
        <begin position="270"/>
        <end position="271"/>
    </location>
    <ligand>
        <name>carbamoyl phosphate</name>
        <dbReference type="ChEBI" id="CHEBI:58228"/>
    </ligand>
</feature>
<dbReference type="HAMAP" id="MF_01109">
    <property type="entry name" value="OTCase"/>
    <property type="match status" value="1"/>
</dbReference>
<comment type="caution">
    <text evidence="9">The sequence shown here is derived from an EMBL/GenBank/DDBJ whole genome shotgun (WGS) entry which is preliminary data.</text>
</comment>
<dbReference type="PRINTS" id="PR00100">
    <property type="entry name" value="AOTCASE"/>
</dbReference>
<feature type="domain" description="Aspartate/ornithine carbamoyltransferase Asp/Orn-binding" evidence="7">
    <location>
        <begin position="156"/>
        <end position="308"/>
    </location>
</feature>
<dbReference type="GO" id="GO:0004585">
    <property type="term" value="F:ornithine carbamoyltransferase activity"/>
    <property type="evidence" value="ECO:0007669"/>
    <property type="project" value="UniProtKB-UniRule"/>
</dbReference>
<dbReference type="GO" id="GO:0016597">
    <property type="term" value="F:amino acid binding"/>
    <property type="evidence" value="ECO:0007669"/>
    <property type="project" value="InterPro"/>
</dbReference>
<proteinExistence type="inferred from homology"/>
<dbReference type="PRINTS" id="PR00102">
    <property type="entry name" value="OTCASE"/>
</dbReference>
<evidence type="ECO:0000256" key="2">
    <source>
        <dbReference type="ARBA" id="ARBA00007805"/>
    </source>
</evidence>
<keyword evidence="6" id="KW-0963">Cytoplasm</keyword>
<feature type="binding site" evidence="6">
    <location>
        <position position="166"/>
    </location>
    <ligand>
        <name>L-ornithine</name>
        <dbReference type="ChEBI" id="CHEBI:46911"/>
    </ligand>
</feature>
<dbReference type="AlphaFoldDB" id="A0A7C3UVK6"/>
<evidence type="ECO:0000256" key="5">
    <source>
        <dbReference type="ARBA" id="ARBA00048772"/>
    </source>
</evidence>
<gene>
    <name evidence="9" type="primary">argF</name>
    <name evidence="9" type="ORF">ENX07_00490</name>
</gene>
<evidence type="ECO:0000256" key="4">
    <source>
        <dbReference type="ARBA" id="ARBA00022679"/>
    </source>
</evidence>
<dbReference type="InterPro" id="IPR036901">
    <property type="entry name" value="Asp/Orn_carbamoylTrfase_sf"/>
</dbReference>
<dbReference type="InterPro" id="IPR006130">
    <property type="entry name" value="Asp/Orn_carbamoylTrfase"/>
</dbReference>
<comment type="caution">
    <text evidence="6">Lacks conserved residue(s) required for the propagation of feature annotation.</text>
</comment>
<organism evidence="9">
    <name type="scientific">candidate division WOR-3 bacterium</name>
    <dbReference type="NCBI Taxonomy" id="2052148"/>
    <lineage>
        <taxon>Bacteria</taxon>
        <taxon>Bacteria division WOR-3</taxon>
    </lineage>
</organism>
<dbReference type="FunFam" id="3.40.50.1370:FF:000008">
    <property type="entry name" value="Ornithine carbamoyltransferase"/>
    <property type="match status" value="1"/>
</dbReference>